<dbReference type="InterPro" id="IPR025857">
    <property type="entry name" value="MacB_PCD"/>
</dbReference>
<comment type="similarity">
    <text evidence="2">Belongs to the ABC-4 integral membrane protein family. LolC/E subfamily.</text>
</comment>
<dbReference type="EMBL" id="MFNE01000019">
    <property type="protein sequence ID" value="OGG96095.1"/>
    <property type="molecule type" value="Genomic_DNA"/>
</dbReference>
<dbReference type="PANTHER" id="PTHR30489:SF0">
    <property type="entry name" value="LIPOPROTEIN-RELEASING SYSTEM TRANSMEMBRANE PROTEIN LOLE"/>
    <property type="match status" value="1"/>
</dbReference>
<evidence type="ECO:0000313" key="10">
    <source>
        <dbReference type="EMBL" id="OGG96095.1"/>
    </source>
</evidence>
<feature type="transmembrane region" description="Helical" evidence="7">
    <location>
        <begin position="20"/>
        <end position="40"/>
    </location>
</feature>
<organism evidence="10 11">
    <name type="scientific">Candidatus Lambdaproteobacteria bacterium RIFOXYD2_FULL_50_16</name>
    <dbReference type="NCBI Taxonomy" id="1817772"/>
    <lineage>
        <taxon>Bacteria</taxon>
        <taxon>Pseudomonadati</taxon>
        <taxon>Pseudomonadota</taxon>
        <taxon>Candidatus Lambdaproteobacteria</taxon>
    </lineage>
</organism>
<sequence length="407" mass="44455">MLLLKLSFRNVFRNLRRSILTASVIGIGLGAVIFTDAYILGMERNMIKSATDTFLGHGQIHQVGYPAAREVEKVVLKGPLLIQQIAQDKKVSGYTSRVQSIGMLSSASDVASILVSGIDPEKEAQMTPIQKAVKEGAYFSETGSREILIGQKLAKNLSVGLGDRLVLTLAQASTGELSQEMFRVSGIFRFGSNRIDESMALIKIGDAQRLLGIGQDFHELAVRFNEPNPSAETLAQFEKAYSKEGNEALGWRQLMPEFQAILDMMGYVTGATIVIVFGIVALSVMNCLFMAFFERIFEFAVLRAIGTRPYQMALMVTLEAAVLSALGVFMGLVIGGGFTGILAVWGIDYGGIEMQGVTMQESVFPVVNWKQFFLYPLFFFGFSVLVGLYPAIHTARLVPAKAMKAGQ</sequence>
<feature type="domain" description="ABC3 transporter permease C-terminal" evidence="8">
    <location>
        <begin position="273"/>
        <end position="397"/>
    </location>
</feature>
<dbReference type="STRING" id="1817772.A2527_12315"/>
<evidence type="ECO:0000313" key="11">
    <source>
        <dbReference type="Proteomes" id="UP000178449"/>
    </source>
</evidence>
<feature type="transmembrane region" description="Helical" evidence="7">
    <location>
        <begin position="314"/>
        <end position="347"/>
    </location>
</feature>
<dbReference type="Pfam" id="PF12704">
    <property type="entry name" value="MacB_PCD"/>
    <property type="match status" value="1"/>
</dbReference>
<dbReference type="Pfam" id="PF02687">
    <property type="entry name" value="FtsX"/>
    <property type="match status" value="1"/>
</dbReference>
<evidence type="ECO:0000259" key="8">
    <source>
        <dbReference type="Pfam" id="PF02687"/>
    </source>
</evidence>
<evidence type="ECO:0000256" key="1">
    <source>
        <dbReference type="ARBA" id="ARBA00004651"/>
    </source>
</evidence>
<protein>
    <recommendedName>
        <fullName evidence="12">ABC3 transporter permease protein domain-containing protein</fullName>
    </recommendedName>
</protein>
<evidence type="ECO:0000256" key="7">
    <source>
        <dbReference type="SAM" id="Phobius"/>
    </source>
</evidence>
<evidence type="ECO:0000256" key="3">
    <source>
        <dbReference type="ARBA" id="ARBA00022475"/>
    </source>
</evidence>
<dbReference type="GO" id="GO:0098797">
    <property type="term" value="C:plasma membrane protein complex"/>
    <property type="evidence" value="ECO:0007669"/>
    <property type="project" value="TreeGrafter"/>
</dbReference>
<evidence type="ECO:0000259" key="9">
    <source>
        <dbReference type="Pfam" id="PF12704"/>
    </source>
</evidence>
<keyword evidence="3" id="KW-1003">Cell membrane</keyword>
<gene>
    <name evidence="10" type="ORF">A2527_12315</name>
</gene>
<evidence type="ECO:0000256" key="6">
    <source>
        <dbReference type="ARBA" id="ARBA00023136"/>
    </source>
</evidence>
<evidence type="ECO:0000256" key="5">
    <source>
        <dbReference type="ARBA" id="ARBA00022989"/>
    </source>
</evidence>
<dbReference type="InterPro" id="IPR003838">
    <property type="entry name" value="ABC3_permease_C"/>
</dbReference>
<accession>A0A1F6GDC4</accession>
<comment type="caution">
    <text evidence="10">The sequence shown here is derived from an EMBL/GenBank/DDBJ whole genome shotgun (WGS) entry which is preliminary data.</text>
</comment>
<feature type="domain" description="MacB-like periplasmic core" evidence="9">
    <location>
        <begin position="18"/>
        <end position="239"/>
    </location>
</feature>
<keyword evidence="4 7" id="KW-0812">Transmembrane</keyword>
<evidence type="ECO:0000256" key="2">
    <source>
        <dbReference type="ARBA" id="ARBA00005236"/>
    </source>
</evidence>
<evidence type="ECO:0000256" key="4">
    <source>
        <dbReference type="ARBA" id="ARBA00022692"/>
    </source>
</evidence>
<comment type="subcellular location">
    <subcellularLocation>
        <location evidence="1">Cell membrane</location>
        <topology evidence="1">Multi-pass membrane protein</topology>
    </subcellularLocation>
</comment>
<dbReference type="PANTHER" id="PTHR30489">
    <property type="entry name" value="LIPOPROTEIN-RELEASING SYSTEM TRANSMEMBRANE PROTEIN LOLE"/>
    <property type="match status" value="1"/>
</dbReference>
<dbReference type="Proteomes" id="UP000178449">
    <property type="component" value="Unassembled WGS sequence"/>
</dbReference>
<reference evidence="10 11" key="1">
    <citation type="journal article" date="2016" name="Nat. Commun.">
        <title>Thousands of microbial genomes shed light on interconnected biogeochemical processes in an aquifer system.</title>
        <authorList>
            <person name="Anantharaman K."/>
            <person name="Brown C.T."/>
            <person name="Hug L.A."/>
            <person name="Sharon I."/>
            <person name="Castelle C.J."/>
            <person name="Probst A.J."/>
            <person name="Thomas B.C."/>
            <person name="Singh A."/>
            <person name="Wilkins M.J."/>
            <person name="Karaoz U."/>
            <person name="Brodie E.L."/>
            <person name="Williams K.H."/>
            <person name="Hubbard S.S."/>
            <person name="Banfield J.F."/>
        </authorList>
    </citation>
    <scope>NUCLEOTIDE SEQUENCE [LARGE SCALE GENOMIC DNA]</scope>
</reference>
<keyword evidence="6 7" id="KW-0472">Membrane</keyword>
<dbReference type="GO" id="GO:0044874">
    <property type="term" value="P:lipoprotein localization to outer membrane"/>
    <property type="evidence" value="ECO:0007669"/>
    <property type="project" value="TreeGrafter"/>
</dbReference>
<dbReference type="AlphaFoldDB" id="A0A1F6GDC4"/>
<name>A0A1F6GDC4_9PROT</name>
<dbReference type="InterPro" id="IPR051447">
    <property type="entry name" value="Lipoprotein-release_system"/>
</dbReference>
<feature type="transmembrane region" description="Helical" evidence="7">
    <location>
        <begin position="264"/>
        <end position="293"/>
    </location>
</feature>
<keyword evidence="5 7" id="KW-1133">Transmembrane helix</keyword>
<proteinExistence type="inferred from homology"/>
<evidence type="ECO:0008006" key="12">
    <source>
        <dbReference type="Google" id="ProtNLM"/>
    </source>
</evidence>
<feature type="transmembrane region" description="Helical" evidence="7">
    <location>
        <begin position="372"/>
        <end position="392"/>
    </location>
</feature>